<dbReference type="Gene3D" id="3.30.420.40">
    <property type="match status" value="2"/>
</dbReference>
<dbReference type="Pfam" id="PF00587">
    <property type="entry name" value="tRNA-synt_2b"/>
    <property type="match status" value="1"/>
</dbReference>
<comment type="caution">
    <text evidence="11">The sequence shown here is derived from an EMBL/GenBank/DDBJ whole genome shotgun (WGS) entry which is preliminary data.</text>
</comment>
<name>A0A8H4Q6Q1_9HYPO</name>
<evidence type="ECO:0000256" key="7">
    <source>
        <dbReference type="ARBA" id="ARBA00034892"/>
    </source>
</evidence>
<dbReference type="SUPFAM" id="SSF53067">
    <property type="entry name" value="Actin-like ATPase domain"/>
    <property type="match status" value="2"/>
</dbReference>
<dbReference type="PROSITE" id="PS50862">
    <property type="entry name" value="AA_TRNA_LIGASE_II"/>
    <property type="match status" value="1"/>
</dbReference>
<dbReference type="InterPro" id="IPR043129">
    <property type="entry name" value="ATPase_NBD"/>
</dbReference>
<dbReference type="SMART" id="SM00268">
    <property type="entry name" value="ACTIN"/>
    <property type="match status" value="1"/>
</dbReference>
<dbReference type="InterPro" id="IPR006195">
    <property type="entry name" value="aa-tRNA-synth_II"/>
</dbReference>
<keyword evidence="5" id="KW-0030">Aminoacyl-tRNA synthetase</keyword>
<feature type="region of interest" description="Disordered" evidence="9">
    <location>
        <begin position="523"/>
        <end position="543"/>
    </location>
</feature>
<dbReference type="PANTHER" id="PTHR11778">
    <property type="entry name" value="SERYL-TRNA SYNTHETASE"/>
    <property type="match status" value="1"/>
</dbReference>
<feature type="compositionally biased region" description="Polar residues" evidence="9">
    <location>
        <begin position="34"/>
        <end position="43"/>
    </location>
</feature>
<evidence type="ECO:0000256" key="2">
    <source>
        <dbReference type="ARBA" id="ARBA00022598"/>
    </source>
</evidence>
<dbReference type="InterPro" id="IPR002317">
    <property type="entry name" value="Ser-tRNA-ligase_type_1"/>
</dbReference>
<dbReference type="EMBL" id="JAACLJ010000004">
    <property type="protein sequence ID" value="KAF4587643.1"/>
    <property type="molecule type" value="Genomic_DNA"/>
</dbReference>
<keyword evidence="4" id="KW-0067">ATP-binding</keyword>
<dbReference type="EC" id="6.1.1.11" evidence="1"/>
<reference evidence="11 12" key="1">
    <citation type="journal article" date="2020" name="G3 (Bethesda)">
        <title>Genetic Underpinnings of Host Manipulation by Ophiocordyceps as Revealed by Comparative Transcriptomics.</title>
        <authorList>
            <person name="Will I."/>
            <person name="Das B."/>
            <person name="Trinh T."/>
            <person name="Brachmann A."/>
            <person name="Ohm R.A."/>
            <person name="de Bekker C."/>
        </authorList>
    </citation>
    <scope>NUCLEOTIDE SEQUENCE [LARGE SCALE GENOMIC DNA]</scope>
    <source>
        <strain evidence="11 12">EC05</strain>
    </source>
</reference>
<evidence type="ECO:0000313" key="11">
    <source>
        <dbReference type="EMBL" id="KAF4587643.1"/>
    </source>
</evidence>
<dbReference type="Proteomes" id="UP000562929">
    <property type="component" value="Unassembled WGS sequence"/>
</dbReference>
<evidence type="ECO:0000313" key="12">
    <source>
        <dbReference type="Proteomes" id="UP000562929"/>
    </source>
</evidence>
<feature type="compositionally biased region" description="Low complexity" evidence="9">
    <location>
        <begin position="16"/>
        <end position="32"/>
    </location>
</feature>
<comment type="similarity">
    <text evidence="8">Belongs to the actin family.</text>
</comment>
<feature type="domain" description="Aminoacyl-transfer RNA synthetases class-II family profile" evidence="10">
    <location>
        <begin position="544"/>
        <end position="781"/>
    </location>
</feature>
<dbReference type="Gene3D" id="3.30.930.10">
    <property type="entry name" value="Bira Bifunctional Protein, Domain 2"/>
    <property type="match status" value="1"/>
</dbReference>
<evidence type="ECO:0000256" key="9">
    <source>
        <dbReference type="SAM" id="MobiDB-lite"/>
    </source>
</evidence>
<gene>
    <name evidence="11" type="ORF">GQ602_004336</name>
</gene>
<dbReference type="InterPro" id="IPR004000">
    <property type="entry name" value="Actin"/>
</dbReference>
<protein>
    <recommendedName>
        <fullName evidence="1">serine--tRNA ligase</fullName>
        <ecNumber evidence="1">6.1.1.11</ecNumber>
    </recommendedName>
    <alternativeName>
        <fullName evidence="6">Seryl-tRNA synthetase</fullName>
    </alternativeName>
    <alternativeName>
        <fullName evidence="7">Seryl-tRNA(Ser) synthetase</fullName>
    </alternativeName>
</protein>
<evidence type="ECO:0000259" key="10">
    <source>
        <dbReference type="PROSITE" id="PS50862"/>
    </source>
</evidence>
<evidence type="ECO:0000256" key="8">
    <source>
        <dbReference type="RuleBase" id="RU000487"/>
    </source>
</evidence>
<feature type="compositionally biased region" description="Polar residues" evidence="9">
    <location>
        <begin position="426"/>
        <end position="440"/>
    </location>
</feature>
<dbReference type="Gene3D" id="3.90.640.10">
    <property type="entry name" value="Actin, Chain A, domain 4"/>
    <property type="match status" value="1"/>
</dbReference>
<dbReference type="PRINTS" id="PR00981">
    <property type="entry name" value="TRNASYNTHSER"/>
</dbReference>
<dbReference type="InterPro" id="IPR045864">
    <property type="entry name" value="aa-tRNA-synth_II/BPL/LPL"/>
</dbReference>
<dbReference type="GO" id="GO:0004828">
    <property type="term" value="F:serine-tRNA ligase activity"/>
    <property type="evidence" value="ECO:0007669"/>
    <property type="project" value="UniProtKB-EC"/>
</dbReference>
<dbReference type="Pfam" id="PF00022">
    <property type="entry name" value="Actin"/>
    <property type="match status" value="1"/>
</dbReference>
<dbReference type="SUPFAM" id="SSF55681">
    <property type="entry name" value="Class II aaRS and biotin synthetases"/>
    <property type="match status" value="1"/>
</dbReference>
<feature type="compositionally biased region" description="Polar residues" evidence="9">
    <location>
        <begin position="450"/>
        <end position="465"/>
    </location>
</feature>
<feature type="region of interest" description="Disordered" evidence="9">
    <location>
        <begin position="407"/>
        <end position="482"/>
    </location>
</feature>
<feature type="compositionally biased region" description="Basic residues" evidence="9">
    <location>
        <begin position="414"/>
        <end position="423"/>
    </location>
</feature>
<keyword evidence="12" id="KW-1185">Reference proteome</keyword>
<sequence length="810" mass="89182">MATGNAPAHRSLYGIRPTPSTQSQPHTPTRSSHVLPSSYGSPSTVRADDDFVLVEIGSRFVRAGFAGDSSPKAVLGWSPEQQRRVGDFGAWEGKGPVLTTDVWAGDYEIWRFDLRGFDLDLFQHRLDRLLRDAFTRFLLIDSRPRKMGLVIDPAVPIPLLSAVLDTLFNNFQAPVVSLLSSPTMSAVAAGVRSALVVDMGWAETVVTSVYEYREVKTTRSIRGGSRLLDGLYNLLRSLLEPESEATDDGRRVVGFDECEDVMCRLMWCRGLASKSPRRLSAQLDTVEEQDESGDETAQTFSRQMEIPLRSTDPPTTVNIPFAKLADVCDDCFFDGSSPPSSFDDHELPVHLLVYQHLLQLPMDVRAVCMSRLMFTGGCSETLGLKGRIVDEVTTMVETRGWAPVTGKAYEQTRSKRSTNKQARRLSGSSQRWSADSSQAAPSEPGEDVETTPSESGMTTSTTATEVASDPVEAKISRNRPRTRQFQGELRAIQSLGGWAGASLACHVKMAATATMDREQWLQQGAGGASRPGDVDGKAQQRHGRGYKLVSPPTLVYEHMVSACGYRPRDQNDETQIYKLANSSPARCLTGTAEIPLAAMQAASTLPLDSLPRKHAAVSRCYRAEAGARGAQSKGLYRVHEFHKVELFAWCPPLFSTARAVLDEMVEMQIEILRDLGLHCRILAMPCSDLGASASFKIDIEAFFPSRADNHDKGWGEVTSASICTDYQTRRLATRVRLPVKDGKEQISFPFTVNATAVAVPRVLAAVLETCWDEKEECVVVPECLRRYMHGVHRICLDRKPKVEALLSSGD</sequence>
<evidence type="ECO:0000256" key="5">
    <source>
        <dbReference type="ARBA" id="ARBA00023146"/>
    </source>
</evidence>
<keyword evidence="3" id="KW-0547">Nucleotide-binding</keyword>
<accession>A0A8H4Q6Q1</accession>
<evidence type="ECO:0000256" key="3">
    <source>
        <dbReference type="ARBA" id="ARBA00022741"/>
    </source>
</evidence>
<dbReference type="OrthoDB" id="337660at2759"/>
<keyword evidence="2" id="KW-0436">Ligase</keyword>
<organism evidence="11 12">
    <name type="scientific">Ophiocordyceps camponoti-floridani</name>
    <dbReference type="NCBI Taxonomy" id="2030778"/>
    <lineage>
        <taxon>Eukaryota</taxon>
        <taxon>Fungi</taxon>
        <taxon>Dikarya</taxon>
        <taxon>Ascomycota</taxon>
        <taxon>Pezizomycotina</taxon>
        <taxon>Sordariomycetes</taxon>
        <taxon>Hypocreomycetidae</taxon>
        <taxon>Hypocreales</taxon>
        <taxon>Ophiocordycipitaceae</taxon>
        <taxon>Ophiocordyceps</taxon>
    </lineage>
</organism>
<proteinExistence type="inferred from homology"/>
<evidence type="ECO:0000256" key="6">
    <source>
        <dbReference type="ARBA" id="ARBA00031113"/>
    </source>
</evidence>
<evidence type="ECO:0000256" key="1">
    <source>
        <dbReference type="ARBA" id="ARBA00012840"/>
    </source>
</evidence>
<dbReference type="GO" id="GO:0005524">
    <property type="term" value="F:ATP binding"/>
    <property type="evidence" value="ECO:0007669"/>
    <property type="project" value="UniProtKB-KW"/>
</dbReference>
<dbReference type="InterPro" id="IPR002314">
    <property type="entry name" value="aa-tRNA-synt_IIb"/>
</dbReference>
<dbReference type="AlphaFoldDB" id="A0A8H4Q6Q1"/>
<dbReference type="GO" id="GO:0006434">
    <property type="term" value="P:seryl-tRNA aminoacylation"/>
    <property type="evidence" value="ECO:0007669"/>
    <property type="project" value="InterPro"/>
</dbReference>
<feature type="region of interest" description="Disordered" evidence="9">
    <location>
        <begin position="1"/>
        <end position="43"/>
    </location>
</feature>
<evidence type="ECO:0000256" key="4">
    <source>
        <dbReference type="ARBA" id="ARBA00022840"/>
    </source>
</evidence>